<dbReference type="EMBL" id="JAMQCR010000001">
    <property type="protein sequence ID" value="MCM2533188.1"/>
    <property type="molecule type" value="Genomic_DNA"/>
</dbReference>
<evidence type="ECO:0000256" key="1">
    <source>
        <dbReference type="SAM" id="MobiDB-lite"/>
    </source>
</evidence>
<proteinExistence type="predicted"/>
<evidence type="ECO:0000313" key="2">
    <source>
        <dbReference type="EMBL" id="MCM2533188.1"/>
    </source>
</evidence>
<reference evidence="2 3" key="1">
    <citation type="submission" date="2022-06" db="EMBL/GenBank/DDBJ databases">
        <authorList>
            <person name="Jeon C.O."/>
        </authorList>
    </citation>
    <scope>NUCLEOTIDE SEQUENCE [LARGE SCALE GENOMIC DNA]</scope>
    <source>
        <strain evidence="2 3">KCTC 13943</strain>
    </source>
</reference>
<gene>
    <name evidence="2" type="ORF">NDK43_13260</name>
</gene>
<organism evidence="2 3">
    <name type="scientific">Neobacillus pocheonensis</name>
    <dbReference type="NCBI Taxonomy" id="363869"/>
    <lineage>
        <taxon>Bacteria</taxon>
        <taxon>Bacillati</taxon>
        <taxon>Bacillota</taxon>
        <taxon>Bacilli</taxon>
        <taxon>Bacillales</taxon>
        <taxon>Bacillaceae</taxon>
        <taxon>Neobacillus</taxon>
    </lineage>
</organism>
<dbReference type="PROSITE" id="PS51257">
    <property type="entry name" value="PROKAR_LIPOPROTEIN"/>
    <property type="match status" value="1"/>
</dbReference>
<keyword evidence="3" id="KW-1185">Reference proteome</keyword>
<protein>
    <submittedName>
        <fullName evidence="2">Uncharacterized protein</fullName>
    </submittedName>
</protein>
<name>A0ABT0WA87_9BACI</name>
<dbReference type="Proteomes" id="UP001523262">
    <property type="component" value="Unassembled WGS sequence"/>
</dbReference>
<feature type="region of interest" description="Disordered" evidence="1">
    <location>
        <begin position="22"/>
        <end position="47"/>
    </location>
</feature>
<comment type="caution">
    <text evidence="2">The sequence shown here is derived from an EMBL/GenBank/DDBJ whole genome shotgun (WGS) entry which is preliminary data.</text>
</comment>
<evidence type="ECO:0000313" key="3">
    <source>
        <dbReference type="Proteomes" id="UP001523262"/>
    </source>
</evidence>
<sequence length="47" mass="5177">MRKNMILIPFVTLAIGLTACSTSQGNSEKKDSKVAAATVQTDEKRHW</sequence>
<accession>A0ABT0WA87</accession>